<proteinExistence type="predicted"/>
<keyword evidence="3" id="KW-0732">Signal</keyword>
<evidence type="ECO:0000313" key="5">
    <source>
        <dbReference type="EMBL" id="TRB09561.1"/>
    </source>
</evidence>
<evidence type="ECO:0000259" key="4">
    <source>
        <dbReference type="Pfam" id="PF00127"/>
    </source>
</evidence>
<organism evidence="5 6">
    <name type="scientific">Agrobacterium tumefaciens</name>
    <dbReference type="NCBI Taxonomy" id="358"/>
    <lineage>
        <taxon>Bacteria</taxon>
        <taxon>Pseudomonadati</taxon>
        <taxon>Pseudomonadota</taxon>
        <taxon>Alphaproteobacteria</taxon>
        <taxon>Hyphomicrobiales</taxon>
        <taxon>Rhizobiaceae</taxon>
        <taxon>Rhizobium/Agrobacterium group</taxon>
        <taxon>Agrobacterium</taxon>
        <taxon>Agrobacterium tumefaciens complex</taxon>
    </lineage>
</organism>
<evidence type="ECO:0000313" key="6">
    <source>
        <dbReference type="Proteomes" id="UP000317023"/>
    </source>
</evidence>
<keyword evidence="2" id="KW-0186">Copper</keyword>
<dbReference type="InterPro" id="IPR008972">
    <property type="entry name" value="Cupredoxin"/>
</dbReference>
<name>A0A546Y9A1_AGRTU</name>
<dbReference type="GO" id="GO:0009055">
    <property type="term" value="F:electron transfer activity"/>
    <property type="evidence" value="ECO:0007669"/>
    <property type="project" value="InterPro"/>
</dbReference>
<dbReference type="AlphaFoldDB" id="A0A546Y9A1"/>
<feature type="domain" description="Blue (type 1) copper" evidence="4">
    <location>
        <begin position="32"/>
        <end position="140"/>
    </location>
</feature>
<dbReference type="Gene3D" id="2.60.40.420">
    <property type="entry name" value="Cupredoxins - blue copper proteins"/>
    <property type="match status" value="1"/>
</dbReference>
<dbReference type="SUPFAM" id="SSF49503">
    <property type="entry name" value="Cupredoxins"/>
    <property type="match status" value="1"/>
</dbReference>
<dbReference type="Pfam" id="PF00127">
    <property type="entry name" value="Copper-bind"/>
    <property type="match status" value="1"/>
</dbReference>
<accession>A0A546Y9A1</accession>
<gene>
    <name evidence="5" type="ORF">EXN61_06840</name>
</gene>
<evidence type="ECO:0000256" key="2">
    <source>
        <dbReference type="ARBA" id="ARBA00023008"/>
    </source>
</evidence>
<evidence type="ECO:0000256" key="1">
    <source>
        <dbReference type="ARBA" id="ARBA00022723"/>
    </source>
</evidence>
<evidence type="ECO:0000256" key="3">
    <source>
        <dbReference type="SAM" id="SignalP"/>
    </source>
</evidence>
<dbReference type="GO" id="GO:0005507">
    <property type="term" value="F:copper ion binding"/>
    <property type="evidence" value="ECO:0007669"/>
    <property type="project" value="InterPro"/>
</dbReference>
<keyword evidence="1" id="KW-0479">Metal-binding</keyword>
<reference evidence="5 6" key="1">
    <citation type="journal article" date="2019" name="Appl. Microbiol. Biotechnol.">
        <title>Differential efficiency of wild type rhizogenic strains for rol gene transformation of plants.</title>
        <authorList>
            <person name="Desmet S."/>
            <person name="De Keyser E."/>
            <person name="Van Vaerenbergh J."/>
            <person name="Baeyen S."/>
            <person name="Van Huylenbroeck J."/>
            <person name="Geelen D."/>
            <person name="Dhooghe E."/>
        </authorList>
    </citation>
    <scope>NUCLEOTIDE SEQUENCE [LARGE SCALE GENOMIC DNA]</scope>
    <source>
        <strain evidence="5 6">MAFF210266</strain>
    </source>
</reference>
<dbReference type="InterPro" id="IPR000923">
    <property type="entry name" value="BlueCu_1"/>
</dbReference>
<feature type="chain" id="PRO_5022105347" evidence="3">
    <location>
        <begin position="24"/>
        <end position="142"/>
    </location>
</feature>
<sequence>MTLPIRHATALAALLMVSAPAFAATTIKVTEGGEGGGPMTLVLDQRTVKAGDAVFQVHNDAMSEQHEMILVKLRSADEKIPLNTARHRVDEKQLKNLGEVADLKPGGDGRLKAKLAPGTYLLFCNIKGHYEAGMQARLTVTK</sequence>
<dbReference type="RefSeq" id="WP_142855707.1">
    <property type="nucleotide sequence ID" value="NZ_SGOE01000001.1"/>
</dbReference>
<feature type="signal peptide" evidence="3">
    <location>
        <begin position="1"/>
        <end position="23"/>
    </location>
</feature>
<dbReference type="EMBL" id="SGOE01000001">
    <property type="protein sequence ID" value="TRB09561.1"/>
    <property type="molecule type" value="Genomic_DNA"/>
</dbReference>
<comment type="caution">
    <text evidence="5">The sequence shown here is derived from an EMBL/GenBank/DDBJ whole genome shotgun (WGS) entry which is preliminary data.</text>
</comment>
<protein>
    <submittedName>
        <fullName evidence="5">Copper resistance protein</fullName>
    </submittedName>
</protein>
<dbReference type="Proteomes" id="UP000317023">
    <property type="component" value="Unassembled WGS sequence"/>
</dbReference>